<protein>
    <submittedName>
        <fullName evidence="1">Uncharacterized protein</fullName>
    </submittedName>
</protein>
<dbReference type="EMBL" id="JAATIP010000371">
    <property type="protein sequence ID" value="KAF4350257.1"/>
    <property type="molecule type" value="Genomic_DNA"/>
</dbReference>
<gene>
    <name evidence="1" type="ORF">F8388_007395</name>
    <name evidence="2" type="ORF">F8388_017641</name>
    <name evidence="3" type="ORF">G4B88_002018</name>
</gene>
<dbReference type="AlphaFoldDB" id="A0A7J6DQY5"/>
<evidence type="ECO:0000313" key="4">
    <source>
        <dbReference type="Proteomes" id="UP000525078"/>
    </source>
</evidence>
<dbReference type="EMBL" id="JAATIQ010000049">
    <property type="protein sequence ID" value="KAF4393284.1"/>
    <property type="molecule type" value="Genomic_DNA"/>
</dbReference>
<proteinExistence type="predicted"/>
<evidence type="ECO:0000313" key="1">
    <source>
        <dbReference type="EMBL" id="KAF4348502.1"/>
    </source>
</evidence>
<evidence type="ECO:0000313" key="5">
    <source>
        <dbReference type="Proteomes" id="UP000583929"/>
    </source>
</evidence>
<comment type="caution">
    <text evidence="1">The sequence shown here is derived from an EMBL/GenBank/DDBJ whole genome shotgun (WGS) entry which is preliminary data.</text>
</comment>
<dbReference type="Proteomes" id="UP000525078">
    <property type="component" value="Unassembled WGS sequence"/>
</dbReference>
<organism evidence="1 4">
    <name type="scientific">Cannabis sativa</name>
    <name type="common">Hemp</name>
    <name type="synonym">Marijuana</name>
    <dbReference type="NCBI Taxonomy" id="3483"/>
    <lineage>
        <taxon>Eukaryota</taxon>
        <taxon>Viridiplantae</taxon>
        <taxon>Streptophyta</taxon>
        <taxon>Embryophyta</taxon>
        <taxon>Tracheophyta</taxon>
        <taxon>Spermatophyta</taxon>
        <taxon>Magnoliopsida</taxon>
        <taxon>eudicotyledons</taxon>
        <taxon>Gunneridae</taxon>
        <taxon>Pentapetalae</taxon>
        <taxon>rosids</taxon>
        <taxon>fabids</taxon>
        <taxon>Rosales</taxon>
        <taxon>Cannabaceae</taxon>
        <taxon>Cannabis</taxon>
    </lineage>
</organism>
<sequence>MAEQLFSAGRETLLYSASANLINDFTARSGSASVSRAQSIRALKSGGADSISGELVDTPITSFFLTLCDGGGFVDFESFDTTGGD</sequence>
<dbReference type="EMBL" id="JAATIP010000444">
    <property type="protein sequence ID" value="KAF4348502.1"/>
    <property type="molecule type" value="Genomic_DNA"/>
</dbReference>
<keyword evidence="5" id="KW-1185">Reference proteome</keyword>
<evidence type="ECO:0000313" key="2">
    <source>
        <dbReference type="EMBL" id="KAF4350257.1"/>
    </source>
</evidence>
<dbReference type="Proteomes" id="UP000583929">
    <property type="component" value="Unassembled WGS sequence"/>
</dbReference>
<evidence type="ECO:0000313" key="3">
    <source>
        <dbReference type="EMBL" id="KAF4393284.1"/>
    </source>
</evidence>
<accession>A0A7J6DQY5</accession>
<reference evidence="4 5" key="1">
    <citation type="journal article" date="2020" name="bioRxiv">
        <title>Sequence and annotation of 42 cannabis genomes reveals extensive copy number variation in cannabinoid synthesis and pathogen resistance genes.</title>
        <authorList>
            <person name="Mckernan K.J."/>
            <person name="Helbert Y."/>
            <person name="Kane L.T."/>
            <person name="Ebling H."/>
            <person name="Zhang L."/>
            <person name="Liu B."/>
            <person name="Eaton Z."/>
            <person name="Mclaughlin S."/>
            <person name="Kingan S."/>
            <person name="Baybayan P."/>
            <person name="Concepcion G."/>
            <person name="Jordan M."/>
            <person name="Riva A."/>
            <person name="Barbazuk W."/>
            <person name="Harkins T."/>
        </authorList>
    </citation>
    <scope>NUCLEOTIDE SEQUENCE [LARGE SCALE GENOMIC DNA]</scope>
    <source>
        <strain evidence="4 5">cv. Jamaican Lion 4</strain>
        <strain evidence="3">Father</strain>
        <strain evidence="1">Mother</strain>
        <tissue evidence="1">Leaf</tissue>
    </source>
</reference>
<name>A0A7J6DQY5_CANSA</name>